<accession>A0ABU0BZ61</accession>
<dbReference type="SUPFAM" id="SSF46626">
    <property type="entry name" value="Cytochrome c"/>
    <property type="match status" value="1"/>
</dbReference>
<evidence type="ECO:0000256" key="1">
    <source>
        <dbReference type="ARBA" id="ARBA00022617"/>
    </source>
</evidence>
<organism evidence="7 8">
    <name type="scientific">Pararhizobium capsulatum DSM 1112</name>
    <dbReference type="NCBI Taxonomy" id="1121113"/>
    <lineage>
        <taxon>Bacteria</taxon>
        <taxon>Pseudomonadati</taxon>
        <taxon>Pseudomonadota</taxon>
        <taxon>Alphaproteobacteria</taxon>
        <taxon>Hyphomicrobiales</taxon>
        <taxon>Rhizobiaceae</taxon>
        <taxon>Rhizobium/Agrobacterium group</taxon>
        <taxon>Pararhizobium</taxon>
    </lineage>
</organism>
<evidence type="ECO:0000256" key="5">
    <source>
        <dbReference type="SAM" id="SignalP"/>
    </source>
</evidence>
<evidence type="ECO:0000313" key="8">
    <source>
        <dbReference type="Proteomes" id="UP001230207"/>
    </source>
</evidence>
<keyword evidence="3 4" id="KW-0408">Iron</keyword>
<dbReference type="Proteomes" id="UP001230207">
    <property type="component" value="Unassembled WGS sequence"/>
</dbReference>
<keyword evidence="8" id="KW-1185">Reference proteome</keyword>
<dbReference type="PROSITE" id="PS51007">
    <property type="entry name" value="CYTC"/>
    <property type="match status" value="1"/>
</dbReference>
<dbReference type="InterPro" id="IPR036909">
    <property type="entry name" value="Cyt_c-like_dom_sf"/>
</dbReference>
<feature type="chain" id="PRO_5045959811" evidence="5">
    <location>
        <begin position="26"/>
        <end position="151"/>
    </location>
</feature>
<keyword evidence="2 4" id="KW-0479">Metal-binding</keyword>
<proteinExistence type="predicted"/>
<feature type="signal peptide" evidence="5">
    <location>
        <begin position="1"/>
        <end position="25"/>
    </location>
</feature>
<evidence type="ECO:0000256" key="4">
    <source>
        <dbReference type="PROSITE-ProRule" id="PRU00433"/>
    </source>
</evidence>
<evidence type="ECO:0000313" key="7">
    <source>
        <dbReference type="EMBL" id="MDQ0322730.1"/>
    </source>
</evidence>
<dbReference type="EMBL" id="JAUSVF010000002">
    <property type="protein sequence ID" value="MDQ0322730.1"/>
    <property type="molecule type" value="Genomic_DNA"/>
</dbReference>
<dbReference type="InterPro" id="IPR009056">
    <property type="entry name" value="Cyt_c-like_dom"/>
</dbReference>
<dbReference type="Gene3D" id="1.10.760.10">
    <property type="entry name" value="Cytochrome c-like domain"/>
    <property type="match status" value="1"/>
</dbReference>
<reference evidence="7 8" key="1">
    <citation type="submission" date="2023-07" db="EMBL/GenBank/DDBJ databases">
        <title>Genomic Encyclopedia of Type Strains, Phase IV (KMG-IV): sequencing the most valuable type-strain genomes for metagenomic binning, comparative biology and taxonomic classification.</title>
        <authorList>
            <person name="Goeker M."/>
        </authorList>
    </citation>
    <scope>NUCLEOTIDE SEQUENCE [LARGE SCALE GENOMIC DNA]</scope>
    <source>
        <strain evidence="7 8">DSM 1112</strain>
    </source>
</reference>
<dbReference type="RefSeq" id="WP_307234629.1">
    <property type="nucleotide sequence ID" value="NZ_JAUSVF010000002.1"/>
</dbReference>
<keyword evidence="1 4" id="KW-0349">Heme</keyword>
<protein>
    <submittedName>
        <fullName evidence="7">Mono/diheme cytochrome c family protein</fullName>
    </submittedName>
</protein>
<comment type="caution">
    <text evidence="7">The sequence shown here is derived from an EMBL/GenBank/DDBJ whole genome shotgun (WGS) entry which is preliminary data.</text>
</comment>
<evidence type="ECO:0000256" key="3">
    <source>
        <dbReference type="ARBA" id="ARBA00023004"/>
    </source>
</evidence>
<gene>
    <name evidence="7" type="ORF">QO002_004936</name>
</gene>
<evidence type="ECO:0000256" key="2">
    <source>
        <dbReference type="ARBA" id="ARBA00022723"/>
    </source>
</evidence>
<dbReference type="Pfam" id="PF13442">
    <property type="entry name" value="Cytochrome_CBB3"/>
    <property type="match status" value="1"/>
</dbReference>
<sequence length="151" mass="15426">MSDRHGLFALAAMALITVSPAPALAADHGKDMFVAVCEACHGEGGVGTEGVAPPLVDPALWSRLGDKAPTYIAGVLAGGLSGKISANGIDYIGLVMPPQTEAGSLEELTAVANYVLKDLNGLGSFAHTATIDAALKAPQAHKQLRAMREGH</sequence>
<feature type="domain" description="Cytochrome c" evidence="6">
    <location>
        <begin position="24"/>
        <end position="119"/>
    </location>
</feature>
<evidence type="ECO:0000259" key="6">
    <source>
        <dbReference type="PROSITE" id="PS51007"/>
    </source>
</evidence>
<name>A0ABU0BZ61_9HYPH</name>
<keyword evidence="5" id="KW-0732">Signal</keyword>